<feature type="chain" id="PRO_5020599390" description="PorV/PorQ family protein" evidence="1">
    <location>
        <begin position="23"/>
        <end position="288"/>
    </location>
</feature>
<sequence>MKIKSLLILALIAVATASGLSAQNTTSPYSKFGYGLLRDNATSAQRQMGGVGYAMRSGRQVNVMNPAAYAGMDSLTFLFDMGTDVSLFWRKDNTGSNHDWGGGLDYVTMQFPVGKIVGVSAGLLPYSSVGYSFGSEITNGVSTHQGTGGLNQLYIGAGVMPLKNLSVGVNISYLFGTIYNDVYASQTGSTTQSLFEQVMEVKDYHLQFGLQYTYRISRKNALTLGVTYSPSKSLLGKTYVLKYHDTSTGAPIRLLREWLSCVTSSLFLKHGAQVLPMTGTTVCRRKSM</sequence>
<organism evidence="2 3">
    <name type="scientific">Duncaniella dubosii</name>
    <dbReference type="NCBI Taxonomy" id="2518971"/>
    <lineage>
        <taxon>Bacteria</taxon>
        <taxon>Pseudomonadati</taxon>
        <taxon>Bacteroidota</taxon>
        <taxon>Bacteroidia</taxon>
        <taxon>Bacteroidales</taxon>
        <taxon>Muribaculaceae</taxon>
        <taxon>Duncaniella</taxon>
    </lineage>
</organism>
<dbReference type="Gene3D" id="2.40.160.60">
    <property type="entry name" value="Outer membrane protein transport protein (OMPP1/FadL/TodX)"/>
    <property type="match status" value="1"/>
</dbReference>
<feature type="signal peptide" evidence="1">
    <location>
        <begin position="1"/>
        <end position="22"/>
    </location>
</feature>
<gene>
    <name evidence="2" type="ORF">E7747_07495</name>
</gene>
<dbReference type="RefSeq" id="WP_136415114.1">
    <property type="nucleotide sequence ID" value="NZ_CP039396.1"/>
</dbReference>
<keyword evidence="1" id="KW-0732">Signal</keyword>
<dbReference type="EMBL" id="CP039396">
    <property type="protein sequence ID" value="QCD42133.1"/>
    <property type="molecule type" value="Genomic_DNA"/>
</dbReference>
<dbReference type="KEGG" id="ddb:E7747_07495"/>
<dbReference type="Proteomes" id="UP000297149">
    <property type="component" value="Chromosome"/>
</dbReference>
<evidence type="ECO:0008006" key="4">
    <source>
        <dbReference type="Google" id="ProtNLM"/>
    </source>
</evidence>
<accession>A0A4P7W2H1</accession>
<dbReference type="AlphaFoldDB" id="A0A4P7W2H1"/>
<protein>
    <recommendedName>
        <fullName evidence="4">PorV/PorQ family protein</fullName>
    </recommendedName>
</protein>
<evidence type="ECO:0000313" key="3">
    <source>
        <dbReference type="Proteomes" id="UP000297149"/>
    </source>
</evidence>
<evidence type="ECO:0000256" key="1">
    <source>
        <dbReference type="SAM" id="SignalP"/>
    </source>
</evidence>
<evidence type="ECO:0000313" key="2">
    <source>
        <dbReference type="EMBL" id="QCD42133.1"/>
    </source>
</evidence>
<keyword evidence="3" id="KW-1185">Reference proteome</keyword>
<reference evidence="3" key="1">
    <citation type="submission" date="2019-02" db="EMBL/GenBank/DDBJ databases">
        <title>Isolation and identification of novel species under the genus Muribaculum.</title>
        <authorList>
            <person name="Miyake S."/>
            <person name="Ding Y."/>
            <person name="Low A."/>
            <person name="Soh M."/>
            <person name="Seedorf H."/>
        </authorList>
    </citation>
    <scope>NUCLEOTIDE SEQUENCE [LARGE SCALE GENOMIC DNA]</scope>
    <source>
        <strain evidence="3">H5</strain>
    </source>
</reference>
<proteinExistence type="predicted"/>
<name>A0A4P7W2H1_9BACT</name>